<evidence type="ECO:0000313" key="2">
    <source>
        <dbReference type="EMBL" id="KIL00991.1"/>
    </source>
</evidence>
<name>A0A0D0EDE7_9AGAM</name>
<dbReference type="EMBL" id="KN824823">
    <property type="protein sequence ID" value="KIL00991.1"/>
    <property type="molecule type" value="Genomic_DNA"/>
</dbReference>
<dbReference type="HOGENOM" id="CLU_2967337_0_0_1"/>
<dbReference type="AlphaFoldDB" id="A0A0D0EDE7"/>
<feature type="region of interest" description="Disordered" evidence="1">
    <location>
        <begin position="34"/>
        <end position="59"/>
    </location>
</feature>
<protein>
    <submittedName>
        <fullName evidence="2">Uncharacterized protein</fullName>
    </submittedName>
</protein>
<gene>
    <name evidence="2" type="ORF">PAXRUDRAFT_820999</name>
</gene>
<proteinExistence type="predicted"/>
<feature type="non-terminal residue" evidence="2">
    <location>
        <position position="59"/>
    </location>
</feature>
<evidence type="ECO:0000256" key="1">
    <source>
        <dbReference type="SAM" id="MobiDB-lite"/>
    </source>
</evidence>
<dbReference type="Proteomes" id="UP000054538">
    <property type="component" value="Unassembled WGS sequence"/>
</dbReference>
<feature type="non-terminal residue" evidence="2">
    <location>
        <position position="1"/>
    </location>
</feature>
<evidence type="ECO:0000313" key="3">
    <source>
        <dbReference type="Proteomes" id="UP000054538"/>
    </source>
</evidence>
<reference evidence="3" key="2">
    <citation type="submission" date="2015-01" db="EMBL/GenBank/DDBJ databases">
        <title>Evolutionary Origins and Diversification of the Mycorrhizal Mutualists.</title>
        <authorList>
            <consortium name="DOE Joint Genome Institute"/>
            <consortium name="Mycorrhizal Genomics Consortium"/>
            <person name="Kohler A."/>
            <person name="Kuo A."/>
            <person name="Nagy L.G."/>
            <person name="Floudas D."/>
            <person name="Copeland A."/>
            <person name="Barry K.W."/>
            <person name="Cichocki N."/>
            <person name="Veneault-Fourrey C."/>
            <person name="LaButti K."/>
            <person name="Lindquist E.A."/>
            <person name="Lipzen A."/>
            <person name="Lundell T."/>
            <person name="Morin E."/>
            <person name="Murat C."/>
            <person name="Riley R."/>
            <person name="Ohm R."/>
            <person name="Sun H."/>
            <person name="Tunlid A."/>
            <person name="Henrissat B."/>
            <person name="Grigoriev I.V."/>
            <person name="Hibbett D.S."/>
            <person name="Martin F."/>
        </authorList>
    </citation>
    <scope>NUCLEOTIDE SEQUENCE [LARGE SCALE GENOMIC DNA]</scope>
    <source>
        <strain evidence="3">Ve08.2h10</strain>
    </source>
</reference>
<reference evidence="2 3" key="1">
    <citation type="submission" date="2014-04" db="EMBL/GenBank/DDBJ databases">
        <authorList>
            <consortium name="DOE Joint Genome Institute"/>
            <person name="Kuo A."/>
            <person name="Kohler A."/>
            <person name="Jargeat P."/>
            <person name="Nagy L.G."/>
            <person name="Floudas D."/>
            <person name="Copeland A."/>
            <person name="Barry K.W."/>
            <person name="Cichocki N."/>
            <person name="Veneault-Fourrey C."/>
            <person name="LaButti K."/>
            <person name="Lindquist E.A."/>
            <person name="Lipzen A."/>
            <person name="Lundell T."/>
            <person name="Morin E."/>
            <person name="Murat C."/>
            <person name="Sun H."/>
            <person name="Tunlid A."/>
            <person name="Henrissat B."/>
            <person name="Grigoriev I.V."/>
            <person name="Hibbett D.S."/>
            <person name="Martin F."/>
            <person name="Nordberg H.P."/>
            <person name="Cantor M.N."/>
            <person name="Hua S.X."/>
        </authorList>
    </citation>
    <scope>NUCLEOTIDE SEQUENCE [LARGE SCALE GENOMIC DNA]</scope>
    <source>
        <strain evidence="2 3">Ve08.2h10</strain>
    </source>
</reference>
<accession>A0A0D0EDE7</accession>
<sequence>DGSNEHTVSLSHGSRAVRHVVCITDIIADPRVHTPPHPMRLHGPSMSHPLSRARYFHHA</sequence>
<organism evidence="2 3">
    <name type="scientific">Paxillus rubicundulus Ve08.2h10</name>
    <dbReference type="NCBI Taxonomy" id="930991"/>
    <lineage>
        <taxon>Eukaryota</taxon>
        <taxon>Fungi</taxon>
        <taxon>Dikarya</taxon>
        <taxon>Basidiomycota</taxon>
        <taxon>Agaricomycotina</taxon>
        <taxon>Agaricomycetes</taxon>
        <taxon>Agaricomycetidae</taxon>
        <taxon>Boletales</taxon>
        <taxon>Paxilineae</taxon>
        <taxon>Paxillaceae</taxon>
        <taxon>Paxillus</taxon>
    </lineage>
</organism>
<keyword evidence="3" id="KW-1185">Reference proteome</keyword>
<dbReference type="InParanoid" id="A0A0D0EDE7"/>